<dbReference type="SUPFAM" id="SSF57850">
    <property type="entry name" value="RING/U-box"/>
    <property type="match status" value="1"/>
</dbReference>
<dbReference type="Proteomes" id="UP000015105">
    <property type="component" value="Chromosome 6D"/>
</dbReference>
<evidence type="ECO:0000256" key="4">
    <source>
        <dbReference type="ARBA" id="ARBA00022833"/>
    </source>
</evidence>
<dbReference type="PANTHER" id="PTHR20930">
    <property type="entry name" value="OVARIAN CARCINOMA ANTIGEN CA125-RELATED"/>
    <property type="match status" value="1"/>
</dbReference>
<name>A0A453NZP6_AEGTS</name>
<dbReference type="GO" id="GO:0008270">
    <property type="term" value="F:zinc ion binding"/>
    <property type="evidence" value="ECO:0007669"/>
    <property type="project" value="UniProtKB-KW"/>
</dbReference>
<reference evidence="12" key="2">
    <citation type="journal article" date="2017" name="Nat. Plants">
        <title>The Aegilops tauschii genome reveals multiple impacts of transposons.</title>
        <authorList>
            <person name="Zhao G."/>
            <person name="Zou C."/>
            <person name="Li K."/>
            <person name="Wang K."/>
            <person name="Li T."/>
            <person name="Gao L."/>
            <person name="Zhang X."/>
            <person name="Wang H."/>
            <person name="Yang Z."/>
            <person name="Liu X."/>
            <person name="Jiang W."/>
            <person name="Mao L."/>
            <person name="Kong X."/>
            <person name="Jiao Y."/>
            <person name="Jia J."/>
        </authorList>
    </citation>
    <scope>NUCLEOTIDE SEQUENCE [LARGE SCALE GENOMIC DNA]</scope>
    <source>
        <strain evidence="12">cv. AL8/78</strain>
    </source>
</reference>
<dbReference type="InterPro" id="IPR000433">
    <property type="entry name" value="Znf_ZZ"/>
</dbReference>
<dbReference type="GO" id="GO:0005776">
    <property type="term" value="C:autophagosome"/>
    <property type="evidence" value="ECO:0007669"/>
    <property type="project" value="UniProtKB-SubCell"/>
</dbReference>
<comment type="subcellular location">
    <subcellularLocation>
        <location evidence="1">Cytoplasmic vesicle</location>
        <location evidence="1">Autophagosome</location>
    </subcellularLocation>
</comment>
<dbReference type="Gramene" id="AET6Gv20554900.1">
    <property type="protein sequence ID" value="AET6Gv20554900.1"/>
    <property type="gene ID" value="AET6Gv20554900"/>
</dbReference>
<dbReference type="STRING" id="200361.A0A453NZP6"/>
<feature type="compositionally biased region" description="Basic residues" evidence="7">
    <location>
        <begin position="42"/>
        <end position="54"/>
    </location>
</feature>
<keyword evidence="3 6" id="KW-0863">Zinc-finger</keyword>
<reference evidence="11" key="4">
    <citation type="submission" date="2019-03" db="UniProtKB">
        <authorList>
            <consortium name="EnsemblPlants"/>
        </authorList>
    </citation>
    <scope>IDENTIFICATION</scope>
</reference>
<evidence type="ECO:0000313" key="12">
    <source>
        <dbReference type="Proteomes" id="UP000015105"/>
    </source>
</evidence>
<dbReference type="SUPFAM" id="SSF54277">
    <property type="entry name" value="CAD &amp; PB1 domains"/>
    <property type="match status" value="1"/>
</dbReference>
<dbReference type="InterPro" id="IPR053793">
    <property type="entry name" value="PB1-like"/>
</dbReference>
<feature type="region of interest" description="Disordered" evidence="7">
    <location>
        <begin position="768"/>
        <end position="796"/>
    </location>
</feature>
<evidence type="ECO:0000256" key="7">
    <source>
        <dbReference type="SAM" id="MobiDB-lite"/>
    </source>
</evidence>
<dbReference type="PROSITE" id="PS50030">
    <property type="entry name" value="UBA"/>
    <property type="match status" value="2"/>
</dbReference>
<feature type="domain" description="UBA" evidence="8">
    <location>
        <begin position="918"/>
        <end position="957"/>
    </location>
</feature>
<dbReference type="AlphaFoldDB" id="A0A453NZP6"/>
<protein>
    <recommendedName>
        <fullName evidence="13">ZZ-type domain-containing protein</fullName>
    </recommendedName>
</protein>
<dbReference type="CDD" id="cd14947">
    <property type="entry name" value="NBR1_like"/>
    <property type="match status" value="1"/>
</dbReference>
<dbReference type="InterPro" id="IPR032350">
    <property type="entry name" value="Nbr1_FW"/>
</dbReference>
<organism evidence="11 12">
    <name type="scientific">Aegilops tauschii subsp. strangulata</name>
    <name type="common">Goatgrass</name>
    <dbReference type="NCBI Taxonomy" id="200361"/>
    <lineage>
        <taxon>Eukaryota</taxon>
        <taxon>Viridiplantae</taxon>
        <taxon>Streptophyta</taxon>
        <taxon>Embryophyta</taxon>
        <taxon>Tracheophyta</taxon>
        <taxon>Spermatophyta</taxon>
        <taxon>Magnoliopsida</taxon>
        <taxon>Liliopsida</taxon>
        <taxon>Poales</taxon>
        <taxon>Poaceae</taxon>
        <taxon>BOP clade</taxon>
        <taxon>Pooideae</taxon>
        <taxon>Triticodae</taxon>
        <taxon>Triticeae</taxon>
        <taxon>Triticinae</taxon>
        <taxon>Aegilops</taxon>
    </lineage>
</organism>
<dbReference type="Pfam" id="PF00564">
    <property type="entry name" value="PB1"/>
    <property type="match status" value="1"/>
</dbReference>
<dbReference type="EnsemblPlants" id="AET6Gv20554900.1">
    <property type="protein sequence ID" value="AET6Gv20554900.1"/>
    <property type="gene ID" value="AET6Gv20554900"/>
</dbReference>
<keyword evidence="4" id="KW-0862">Zinc</keyword>
<dbReference type="PROSITE" id="PS50135">
    <property type="entry name" value="ZF_ZZ_2"/>
    <property type="match status" value="1"/>
</dbReference>
<evidence type="ECO:0000256" key="1">
    <source>
        <dbReference type="ARBA" id="ARBA00004419"/>
    </source>
</evidence>
<dbReference type="Gene3D" id="3.10.20.90">
    <property type="entry name" value="Phosphatidylinositol 3-kinase Catalytic Subunit, Chain A, domain 1"/>
    <property type="match status" value="1"/>
</dbReference>
<dbReference type="InterPro" id="IPR043145">
    <property type="entry name" value="Znf_ZZ_sf"/>
</dbReference>
<dbReference type="InterPro" id="IPR013783">
    <property type="entry name" value="Ig-like_fold"/>
</dbReference>
<evidence type="ECO:0000256" key="5">
    <source>
        <dbReference type="ARBA" id="ARBA00023329"/>
    </source>
</evidence>
<dbReference type="Gene3D" id="2.60.40.10">
    <property type="entry name" value="Immunoglobulins"/>
    <property type="match status" value="1"/>
</dbReference>
<dbReference type="InterPro" id="IPR056893">
    <property type="entry name" value="UBA_Nbr1_C"/>
</dbReference>
<sequence>QRKPLGSFTLSPLVPAQAVRGLARWRLGPAPPRLNCPNGVHPSHRRKRRDKRGLWHPKPWPHPHIATLPHATTTAAAAYGYAALAPLDDAAALRGFRPLTSSRLGLTRSSARSPPPPPPPEGFPAAMSGLSAPPFDGLASGPDPWDVVVKVKYGDTLKRFNGYVNGTHFTLNLSALRSKIANAFKFAPDADFFLTYTDEDGDVVMLDDDEDLHDAAIHQKLNPLRINVQLKNSHAGASHINRQDSSPKPLGATTQDPLAQIKSVIDEALKPISEPLRSTAREDPLAHLKSALDEAMKSIHEPVPESLAKLSREVLDAAPPQLTDLIKPFVNLITSTNSSQSAGRADRSPVSSSGVQQAQVDLKADGQPKVEASLGSRPLNERSPVSSETGGLKSVLVEVPAVVITEASQGQGSLYPSVEDLLYTSNSGGNSSGSKDMSDAQSKGKSVMPSAEQPARSTVPSFRPSHPNASGNEWFQPRRSVDGWSQPRSIWQPETNVKPASDPGWRVPMYKAPHPSPPAPHAPLGYGHSPQFPYPGHLLSAGRLYGNLGNNSERSPRISHRWIQCDGCGVQPIVGPRYKSNVKEDYDLCDTCFRRMGSEVEYTRIDKPILPHKLSRDPNLCRKIHSRASMKSKREKLESRFILDVTVLDGTLMSPSSPFTKIWRMHNNGSIMWPLGTQLIWVGGDQFALQTSVPLEIPLNGFPVDQEMDVAVDFVAPARPGRYISYWRLASPSGQKFGQRVWVHIQVEDPSFVSDNKTAAVNLNQPQESNITNTSSLPQESNITNTSSLPQESNMTNTSNLIDVNMEPANQVLDEHVNGTRMELLEPLIYHEAAEPKKSPSAFSAAPPYPMVDVPSSSENAAAFVPSVNVLAPEVIPRPAVTTPADVPTSSLTSIPVDLPVAATTPVDVASAPLDIDSLTEEKLLQELEEMGFKQVDLNKEILRQNKYNLEQSVDDLCGVNEWDPLLAELNEMGFDDRETNKELLAKNGGSIKRAVMDLIAREKKDK</sequence>
<feature type="domain" description="UBA" evidence="8">
    <location>
        <begin position="959"/>
        <end position="1002"/>
    </location>
</feature>
<feature type="domain" description="PB1" evidence="10">
    <location>
        <begin position="146"/>
        <end position="231"/>
    </location>
</feature>
<feature type="region of interest" description="Disordered" evidence="7">
    <location>
        <begin position="425"/>
        <end position="478"/>
    </location>
</feature>
<feature type="domain" description="ZZ-type" evidence="9">
    <location>
        <begin position="560"/>
        <end position="610"/>
    </location>
</feature>
<dbReference type="Pfam" id="PF16158">
    <property type="entry name" value="N_BRCA1_IG"/>
    <property type="match status" value="1"/>
</dbReference>
<dbReference type="Pfam" id="PF00569">
    <property type="entry name" value="ZZ"/>
    <property type="match status" value="1"/>
</dbReference>
<dbReference type="CDD" id="cd06398">
    <property type="entry name" value="PB1_Joka2"/>
    <property type="match status" value="1"/>
</dbReference>
<dbReference type="CDD" id="cd14319">
    <property type="entry name" value="UBA_NBR1"/>
    <property type="match status" value="1"/>
</dbReference>
<keyword evidence="12" id="KW-1185">Reference proteome</keyword>
<evidence type="ECO:0000256" key="2">
    <source>
        <dbReference type="ARBA" id="ARBA00022723"/>
    </source>
</evidence>
<dbReference type="InterPro" id="IPR015940">
    <property type="entry name" value="UBA"/>
</dbReference>
<evidence type="ECO:0008006" key="13">
    <source>
        <dbReference type="Google" id="ProtNLM"/>
    </source>
</evidence>
<feature type="region of interest" description="Disordered" evidence="7">
    <location>
        <begin position="104"/>
        <end position="129"/>
    </location>
</feature>
<dbReference type="SMART" id="SM00291">
    <property type="entry name" value="ZnF_ZZ"/>
    <property type="match status" value="1"/>
</dbReference>
<dbReference type="GO" id="GO:0031410">
    <property type="term" value="C:cytoplasmic vesicle"/>
    <property type="evidence" value="ECO:0007669"/>
    <property type="project" value="UniProtKB-KW"/>
</dbReference>
<reference evidence="11" key="5">
    <citation type="journal article" date="2021" name="G3 (Bethesda)">
        <title>Aegilops tauschii genome assembly Aet v5.0 features greater sequence contiguity and improved annotation.</title>
        <authorList>
            <person name="Wang L."/>
            <person name="Zhu T."/>
            <person name="Rodriguez J.C."/>
            <person name="Deal K.R."/>
            <person name="Dubcovsky J."/>
            <person name="McGuire P.E."/>
            <person name="Lux T."/>
            <person name="Spannagl M."/>
            <person name="Mayer K.F.X."/>
            <person name="Baldrich P."/>
            <person name="Meyers B.C."/>
            <person name="Huo N."/>
            <person name="Gu Y.Q."/>
            <person name="Zhou H."/>
            <person name="Devos K.M."/>
            <person name="Bennetzen J.L."/>
            <person name="Unver T."/>
            <person name="Budak H."/>
            <person name="Gulick P.J."/>
            <person name="Galiba G."/>
            <person name="Kalapos B."/>
            <person name="Nelson D.R."/>
            <person name="Li P."/>
            <person name="You F.M."/>
            <person name="Luo M.C."/>
            <person name="Dvorak J."/>
        </authorList>
    </citation>
    <scope>NUCLEOTIDE SEQUENCE [LARGE SCALE GENOMIC DNA]</scope>
    <source>
        <strain evidence="11">cv. AL8/78</strain>
    </source>
</reference>
<dbReference type="SUPFAM" id="SSF46934">
    <property type="entry name" value="UBA-like"/>
    <property type="match status" value="1"/>
</dbReference>
<feature type="compositionally biased region" description="Pro residues" evidence="7">
    <location>
        <begin position="113"/>
        <end position="122"/>
    </location>
</feature>
<feature type="region of interest" description="Disordered" evidence="7">
    <location>
        <begin position="336"/>
        <end position="391"/>
    </location>
</feature>
<dbReference type="PROSITE" id="PS51745">
    <property type="entry name" value="PB1"/>
    <property type="match status" value="1"/>
</dbReference>
<dbReference type="Gene3D" id="3.30.60.90">
    <property type="match status" value="1"/>
</dbReference>
<evidence type="ECO:0000259" key="10">
    <source>
        <dbReference type="PROSITE" id="PS51745"/>
    </source>
</evidence>
<dbReference type="SMART" id="SM00666">
    <property type="entry name" value="PB1"/>
    <property type="match status" value="1"/>
</dbReference>
<evidence type="ECO:0000259" key="9">
    <source>
        <dbReference type="PROSITE" id="PS50135"/>
    </source>
</evidence>
<dbReference type="PANTHER" id="PTHR20930:SF0">
    <property type="entry name" value="PROTEIN ILRUN"/>
    <property type="match status" value="1"/>
</dbReference>
<accession>A0A453NZP6</accession>
<feature type="region of interest" description="Disordered" evidence="7">
    <location>
        <begin position="28"/>
        <end position="54"/>
    </location>
</feature>
<evidence type="ECO:0000256" key="6">
    <source>
        <dbReference type="PROSITE-ProRule" id="PRU00228"/>
    </source>
</evidence>
<reference evidence="11" key="3">
    <citation type="journal article" date="2017" name="Nature">
        <title>Genome sequence of the progenitor of the wheat D genome Aegilops tauschii.</title>
        <authorList>
            <person name="Luo M.C."/>
            <person name="Gu Y.Q."/>
            <person name="Puiu D."/>
            <person name="Wang H."/>
            <person name="Twardziok S.O."/>
            <person name="Deal K.R."/>
            <person name="Huo N."/>
            <person name="Zhu T."/>
            <person name="Wang L."/>
            <person name="Wang Y."/>
            <person name="McGuire P.E."/>
            <person name="Liu S."/>
            <person name="Long H."/>
            <person name="Ramasamy R.K."/>
            <person name="Rodriguez J.C."/>
            <person name="Van S.L."/>
            <person name="Yuan L."/>
            <person name="Wang Z."/>
            <person name="Xia Z."/>
            <person name="Xiao L."/>
            <person name="Anderson O.D."/>
            <person name="Ouyang S."/>
            <person name="Liang Y."/>
            <person name="Zimin A.V."/>
            <person name="Pertea G."/>
            <person name="Qi P."/>
            <person name="Bennetzen J.L."/>
            <person name="Dai X."/>
            <person name="Dawson M.W."/>
            <person name="Muller H.G."/>
            <person name="Kugler K."/>
            <person name="Rivarola-Duarte L."/>
            <person name="Spannagl M."/>
            <person name="Mayer K.F.X."/>
            <person name="Lu F.H."/>
            <person name="Bevan M.W."/>
            <person name="Leroy P."/>
            <person name="Li P."/>
            <person name="You F.M."/>
            <person name="Sun Q."/>
            <person name="Liu Z."/>
            <person name="Lyons E."/>
            <person name="Wicker T."/>
            <person name="Salzberg S.L."/>
            <person name="Devos K.M."/>
            <person name="Dvorak J."/>
        </authorList>
    </citation>
    <scope>NUCLEOTIDE SEQUENCE [LARGE SCALE GENOMIC DNA]</scope>
    <source>
        <strain evidence="11">cv. AL8/78</strain>
    </source>
</reference>
<dbReference type="InterPro" id="IPR000270">
    <property type="entry name" value="PB1_dom"/>
</dbReference>
<proteinExistence type="predicted"/>
<reference evidence="12" key="1">
    <citation type="journal article" date="2014" name="Science">
        <title>Ancient hybridizations among the ancestral genomes of bread wheat.</title>
        <authorList>
            <consortium name="International Wheat Genome Sequencing Consortium,"/>
            <person name="Marcussen T."/>
            <person name="Sandve S.R."/>
            <person name="Heier L."/>
            <person name="Spannagl M."/>
            <person name="Pfeifer M."/>
            <person name="Jakobsen K.S."/>
            <person name="Wulff B.B."/>
            <person name="Steuernagel B."/>
            <person name="Mayer K.F."/>
            <person name="Olsen O.A."/>
        </authorList>
    </citation>
    <scope>NUCLEOTIDE SEQUENCE [LARGE SCALE GENOMIC DNA]</scope>
    <source>
        <strain evidence="12">cv. AL8/78</strain>
    </source>
</reference>
<evidence type="ECO:0000313" key="11">
    <source>
        <dbReference type="EnsemblPlants" id="AET6Gv20554900.1"/>
    </source>
</evidence>
<keyword evidence="2" id="KW-0479">Metal-binding</keyword>
<feature type="compositionally biased region" description="Low complexity" evidence="7">
    <location>
        <begin position="425"/>
        <end position="434"/>
    </location>
</feature>
<evidence type="ECO:0000256" key="3">
    <source>
        <dbReference type="ARBA" id="ARBA00022771"/>
    </source>
</evidence>
<dbReference type="InterPro" id="IPR009060">
    <property type="entry name" value="UBA-like_sf"/>
</dbReference>
<dbReference type="Pfam" id="PF24932">
    <property type="entry name" value="UBA_NBR1_C"/>
    <property type="match status" value="2"/>
</dbReference>
<dbReference type="Gene3D" id="1.10.8.10">
    <property type="entry name" value="DNA helicase RuvA subunit, C-terminal domain"/>
    <property type="match status" value="2"/>
</dbReference>
<evidence type="ECO:0000259" key="8">
    <source>
        <dbReference type="PROSITE" id="PS50030"/>
    </source>
</evidence>
<feature type="compositionally biased region" description="Polar residues" evidence="7">
    <location>
        <begin position="349"/>
        <end position="359"/>
    </location>
</feature>
<keyword evidence="5" id="KW-0968">Cytoplasmic vesicle</keyword>